<evidence type="ECO:0000256" key="3">
    <source>
        <dbReference type="ARBA" id="ARBA00022741"/>
    </source>
</evidence>
<evidence type="ECO:0000256" key="2">
    <source>
        <dbReference type="ARBA" id="ARBA00022448"/>
    </source>
</evidence>
<dbReference type="Pfam" id="PF00005">
    <property type="entry name" value="ABC_tran"/>
    <property type="match status" value="1"/>
</dbReference>
<reference evidence="7 8" key="1">
    <citation type="submission" date="2022-04" db="EMBL/GenBank/DDBJ databases">
        <title>Leucobacter sp. isolated from rhizosphere of garlic.</title>
        <authorList>
            <person name="Won M."/>
            <person name="Lee C.-M."/>
            <person name="Woen H.-Y."/>
            <person name="Kwon S.-W."/>
        </authorList>
    </citation>
    <scope>NUCLEOTIDE SEQUENCE [LARGE SCALE GENOMIC DNA]</scope>
    <source>
        <strain evidence="7 8">H21R-40</strain>
    </source>
</reference>
<dbReference type="InterPro" id="IPR013563">
    <property type="entry name" value="Oligopep_ABC_C"/>
</dbReference>
<evidence type="ECO:0000256" key="4">
    <source>
        <dbReference type="ARBA" id="ARBA00022840"/>
    </source>
</evidence>
<protein>
    <submittedName>
        <fullName evidence="7">ATP-binding cassette domain-containing protein</fullName>
    </submittedName>
</protein>
<evidence type="ECO:0000313" key="8">
    <source>
        <dbReference type="Proteomes" id="UP000831786"/>
    </source>
</evidence>
<proteinExistence type="inferred from homology"/>
<feature type="region of interest" description="Disordered" evidence="5">
    <location>
        <begin position="275"/>
        <end position="298"/>
    </location>
</feature>
<dbReference type="InterPro" id="IPR017871">
    <property type="entry name" value="ABC_transporter-like_CS"/>
</dbReference>
<dbReference type="PANTHER" id="PTHR43776:SF7">
    <property type="entry name" value="D,D-DIPEPTIDE TRANSPORT ATP-BINDING PROTEIN DDPF-RELATED"/>
    <property type="match status" value="1"/>
</dbReference>
<name>A0ABY4FL38_9MICO</name>
<keyword evidence="4 7" id="KW-0067">ATP-binding</keyword>
<dbReference type="Pfam" id="PF08352">
    <property type="entry name" value="oligo_HPY"/>
    <property type="match status" value="1"/>
</dbReference>
<dbReference type="InterPro" id="IPR003593">
    <property type="entry name" value="AAA+_ATPase"/>
</dbReference>
<dbReference type="CDD" id="cd03257">
    <property type="entry name" value="ABC_NikE_OppD_transporters"/>
    <property type="match status" value="1"/>
</dbReference>
<feature type="domain" description="ABC transporter" evidence="6">
    <location>
        <begin position="19"/>
        <end position="258"/>
    </location>
</feature>
<evidence type="ECO:0000256" key="5">
    <source>
        <dbReference type="SAM" id="MobiDB-lite"/>
    </source>
</evidence>
<dbReference type="EMBL" id="CP095045">
    <property type="protein sequence ID" value="UOQ56987.1"/>
    <property type="molecule type" value="Genomic_DNA"/>
</dbReference>
<dbReference type="SMART" id="SM00382">
    <property type="entry name" value="AAA"/>
    <property type="match status" value="1"/>
</dbReference>
<dbReference type="SUPFAM" id="SSF52540">
    <property type="entry name" value="P-loop containing nucleoside triphosphate hydrolases"/>
    <property type="match status" value="1"/>
</dbReference>
<accession>A0ABY4FL38</accession>
<organism evidence="7 8">
    <name type="scientific">Leucobacter allii</name>
    <dbReference type="NCBI Taxonomy" id="2932247"/>
    <lineage>
        <taxon>Bacteria</taxon>
        <taxon>Bacillati</taxon>
        <taxon>Actinomycetota</taxon>
        <taxon>Actinomycetes</taxon>
        <taxon>Micrococcales</taxon>
        <taxon>Microbacteriaceae</taxon>
        <taxon>Leucobacter</taxon>
    </lineage>
</organism>
<evidence type="ECO:0000259" key="6">
    <source>
        <dbReference type="PROSITE" id="PS50893"/>
    </source>
</evidence>
<evidence type="ECO:0000313" key="7">
    <source>
        <dbReference type="EMBL" id="UOQ56987.1"/>
    </source>
</evidence>
<comment type="similarity">
    <text evidence="1">Belongs to the ABC transporter superfamily.</text>
</comment>
<dbReference type="InterPro" id="IPR050319">
    <property type="entry name" value="ABC_transp_ATP-bind"/>
</dbReference>
<sequence>MSDADTLVEVERLRYAYPVRRALFSRAGEREPAVDEVSFTIARGEIVALVGESGSGKSTIGRLILGMLRPDAGHVRFAGQDVHALGRRASRAHRHNYQMVFQDPYSSLNPRMRVGDAVAEALAITGELPAEARRAAAEALLGRVHLDPEVFPRLPAELSGGQRQRVGIARALAARPQLLVADEALASLDVSIQAQVAQVLAELNAEEGLSMLFITHDLAMARRLASRIIVLNRGRIVEEGPTGDVIRAPRDAYTRALIDAVPIADPVRARARQRERVERERLLRRTASPHTPTERTAP</sequence>
<dbReference type="GO" id="GO:0005524">
    <property type="term" value="F:ATP binding"/>
    <property type="evidence" value="ECO:0007669"/>
    <property type="project" value="UniProtKB-KW"/>
</dbReference>
<dbReference type="PROSITE" id="PS50893">
    <property type="entry name" value="ABC_TRANSPORTER_2"/>
    <property type="match status" value="1"/>
</dbReference>
<dbReference type="RefSeq" id="WP_244692050.1">
    <property type="nucleotide sequence ID" value="NZ_CP095044.1"/>
</dbReference>
<dbReference type="PROSITE" id="PS00211">
    <property type="entry name" value="ABC_TRANSPORTER_1"/>
    <property type="match status" value="1"/>
</dbReference>
<dbReference type="PANTHER" id="PTHR43776">
    <property type="entry name" value="TRANSPORT ATP-BINDING PROTEIN"/>
    <property type="match status" value="1"/>
</dbReference>
<dbReference type="InterPro" id="IPR027417">
    <property type="entry name" value="P-loop_NTPase"/>
</dbReference>
<keyword evidence="3" id="KW-0547">Nucleotide-binding</keyword>
<dbReference type="InterPro" id="IPR003439">
    <property type="entry name" value="ABC_transporter-like_ATP-bd"/>
</dbReference>
<dbReference type="Gene3D" id="3.40.50.300">
    <property type="entry name" value="P-loop containing nucleotide triphosphate hydrolases"/>
    <property type="match status" value="1"/>
</dbReference>
<keyword evidence="8" id="KW-1185">Reference proteome</keyword>
<dbReference type="Proteomes" id="UP000831786">
    <property type="component" value="Chromosome"/>
</dbReference>
<keyword evidence="2" id="KW-0813">Transport</keyword>
<evidence type="ECO:0000256" key="1">
    <source>
        <dbReference type="ARBA" id="ARBA00005417"/>
    </source>
</evidence>
<gene>
    <name evidence="7" type="ORF">MUN78_15185</name>
</gene>